<protein>
    <submittedName>
        <fullName evidence="1">Uncharacterized protein</fullName>
    </submittedName>
</protein>
<evidence type="ECO:0000313" key="1">
    <source>
        <dbReference type="EMBL" id="KAF4071676.1"/>
    </source>
</evidence>
<evidence type="ECO:0000313" key="2">
    <source>
        <dbReference type="Proteomes" id="UP000593565"/>
    </source>
</evidence>
<keyword evidence="2" id="KW-1185">Reference proteome</keyword>
<organism evidence="1 2">
    <name type="scientific">Ameiurus melas</name>
    <name type="common">Black bullhead</name>
    <name type="synonym">Silurus melas</name>
    <dbReference type="NCBI Taxonomy" id="219545"/>
    <lineage>
        <taxon>Eukaryota</taxon>
        <taxon>Metazoa</taxon>
        <taxon>Chordata</taxon>
        <taxon>Craniata</taxon>
        <taxon>Vertebrata</taxon>
        <taxon>Euteleostomi</taxon>
        <taxon>Actinopterygii</taxon>
        <taxon>Neopterygii</taxon>
        <taxon>Teleostei</taxon>
        <taxon>Ostariophysi</taxon>
        <taxon>Siluriformes</taxon>
        <taxon>Ictaluridae</taxon>
        <taxon>Ameiurus</taxon>
    </lineage>
</organism>
<dbReference type="EMBL" id="JAAGNN010000027">
    <property type="protein sequence ID" value="KAF4071676.1"/>
    <property type="molecule type" value="Genomic_DNA"/>
</dbReference>
<reference evidence="1 2" key="1">
    <citation type="submission" date="2020-02" db="EMBL/GenBank/DDBJ databases">
        <title>A chromosome-scale genome assembly of the black bullhead catfish (Ameiurus melas).</title>
        <authorList>
            <person name="Wen M."/>
            <person name="Zham M."/>
            <person name="Cabau C."/>
            <person name="Klopp C."/>
            <person name="Donnadieu C."/>
            <person name="Roques C."/>
            <person name="Bouchez O."/>
            <person name="Lampietro C."/>
            <person name="Jouanno E."/>
            <person name="Herpin A."/>
            <person name="Louis A."/>
            <person name="Berthelot C."/>
            <person name="Parey E."/>
            <person name="Roest-Crollius H."/>
            <person name="Braasch I."/>
            <person name="Postlethwait J."/>
            <person name="Robinson-Rechavi M."/>
            <person name="Echchiki A."/>
            <person name="Begum T."/>
            <person name="Montfort J."/>
            <person name="Schartl M."/>
            <person name="Bobe J."/>
            <person name="Guiguen Y."/>
        </authorList>
    </citation>
    <scope>NUCLEOTIDE SEQUENCE [LARGE SCALE GENOMIC DNA]</scope>
    <source>
        <strain evidence="1">M_S1</strain>
        <tissue evidence="1">Blood</tissue>
    </source>
</reference>
<sequence>MLLEGEFHEVTHGVAERGSVRVNSYITVCSRRLEDTALRTVLFIPISGFKMERRGPLCGFLFYLIVTSTAAIETLKDITDLKSTRPALKEFPRHGLMLLHWFANNVEVDSSGEMQLHFDPGQGSYGLHCFNDIVRGVPFDSSGSLFYSLGDLDRGSARMLPFYVTYDFHHSTESPRKNLDRVLIRVQKSNPTKIEKVYITEYHEDERQGSKYDPDWTYEISAQLLSQIQALGTDLQCDSSDPRLNFSLCEFLNHQQNAVAKVLTIYPNIPGLEWFLTLAGYDVDSRFDVFSRASCYATNPTSNPNANCSRPSVGLNDVDAKLEVKSTSGGYAKITWSGIPENVARTKLKIGLYEDRTSTKPLKDYPLNGRTYGSIDTSVPLNPGLQVQLVQSEKSSYYIFFATTSYTAVRKGPELDEANGIPPVNIRGYQGGLQLYTKDGYACARLYVRKTFTNWKNVFDNAWVGLYTSKADANDKYKEYAWSKSFERVSEDGCPLGFEIYQYESGVNIGPGVQARFMLTTHYSSEKARTAPWEE</sequence>
<comment type="caution">
    <text evidence="1">The sequence shown here is derived from an EMBL/GenBank/DDBJ whole genome shotgun (WGS) entry which is preliminary data.</text>
</comment>
<dbReference type="PANTHER" id="PTHR38706">
    <property type="entry name" value="SI:CH211-198C19.1-RELATED"/>
    <property type="match status" value="1"/>
</dbReference>
<accession>A0A7J5ZMH6</accession>
<dbReference type="PANTHER" id="PTHR38706:SF3">
    <property type="entry name" value="SI:CH211-198C19.1"/>
    <property type="match status" value="1"/>
</dbReference>
<gene>
    <name evidence="1" type="ORF">AMELA_G00276030</name>
</gene>
<dbReference type="Proteomes" id="UP000593565">
    <property type="component" value="Unassembled WGS sequence"/>
</dbReference>
<name>A0A7J5ZMH6_AMEME</name>
<dbReference type="AlphaFoldDB" id="A0A7J5ZMH6"/>
<proteinExistence type="predicted"/>